<keyword evidence="2" id="KW-1185">Reference proteome</keyword>
<sequence length="88" mass="10397">MHRIQTSIRRRHLNQNTCAQLEQVHNDTVLHETCNTTTFLTTNPHAMEEEEELQDLENLEDRKAWLDEEPREATHVYASLPEGKQVKF</sequence>
<protein>
    <submittedName>
        <fullName evidence="1">Uncharacterized protein</fullName>
    </submittedName>
</protein>
<evidence type="ECO:0000313" key="2">
    <source>
        <dbReference type="Proteomes" id="UP000735302"/>
    </source>
</evidence>
<organism evidence="1 2">
    <name type="scientific">Plakobranchus ocellatus</name>
    <dbReference type="NCBI Taxonomy" id="259542"/>
    <lineage>
        <taxon>Eukaryota</taxon>
        <taxon>Metazoa</taxon>
        <taxon>Spiralia</taxon>
        <taxon>Lophotrochozoa</taxon>
        <taxon>Mollusca</taxon>
        <taxon>Gastropoda</taxon>
        <taxon>Heterobranchia</taxon>
        <taxon>Euthyneura</taxon>
        <taxon>Panpulmonata</taxon>
        <taxon>Sacoglossa</taxon>
        <taxon>Placobranchoidea</taxon>
        <taxon>Plakobranchidae</taxon>
        <taxon>Plakobranchus</taxon>
    </lineage>
</organism>
<dbReference type="EMBL" id="BLXT01002832">
    <property type="protein sequence ID" value="GFN98054.1"/>
    <property type="molecule type" value="Genomic_DNA"/>
</dbReference>
<comment type="caution">
    <text evidence="1">The sequence shown here is derived from an EMBL/GenBank/DDBJ whole genome shotgun (WGS) entry which is preliminary data.</text>
</comment>
<accession>A0AAV3ZSH7</accession>
<proteinExistence type="predicted"/>
<dbReference type="AlphaFoldDB" id="A0AAV3ZSH7"/>
<evidence type="ECO:0000313" key="1">
    <source>
        <dbReference type="EMBL" id="GFN98054.1"/>
    </source>
</evidence>
<dbReference type="Proteomes" id="UP000735302">
    <property type="component" value="Unassembled WGS sequence"/>
</dbReference>
<gene>
    <name evidence="1" type="ORF">PoB_002456000</name>
</gene>
<reference evidence="1 2" key="1">
    <citation type="journal article" date="2021" name="Elife">
        <title>Chloroplast acquisition without the gene transfer in kleptoplastic sea slugs, Plakobranchus ocellatus.</title>
        <authorList>
            <person name="Maeda T."/>
            <person name="Takahashi S."/>
            <person name="Yoshida T."/>
            <person name="Shimamura S."/>
            <person name="Takaki Y."/>
            <person name="Nagai Y."/>
            <person name="Toyoda A."/>
            <person name="Suzuki Y."/>
            <person name="Arimoto A."/>
            <person name="Ishii H."/>
            <person name="Satoh N."/>
            <person name="Nishiyama T."/>
            <person name="Hasebe M."/>
            <person name="Maruyama T."/>
            <person name="Minagawa J."/>
            <person name="Obokata J."/>
            <person name="Shigenobu S."/>
        </authorList>
    </citation>
    <scope>NUCLEOTIDE SEQUENCE [LARGE SCALE GENOMIC DNA]</scope>
</reference>
<name>A0AAV3ZSH7_9GAST</name>